<evidence type="ECO:0000313" key="6">
    <source>
        <dbReference type="EMBL" id="MBB6002804.1"/>
    </source>
</evidence>
<comment type="similarity">
    <text evidence="1 4">Belongs to the N(4)/N(6)-methyltransferase family.</text>
</comment>
<name>A0A841EKT7_9BACT</name>
<dbReference type="GO" id="GO:0008170">
    <property type="term" value="F:N-methyltransferase activity"/>
    <property type="evidence" value="ECO:0007669"/>
    <property type="project" value="InterPro"/>
</dbReference>
<dbReference type="EMBL" id="JACHKT010000008">
    <property type="protein sequence ID" value="MBB6002804.1"/>
    <property type="molecule type" value="Genomic_DNA"/>
</dbReference>
<dbReference type="SUPFAM" id="SSF53335">
    <property type="entry name" value="S-adenosyl-L-methionine-dependent methyltransferases"/>
    <property type="match status" value="1"/>
</dbReference>
<gene>
    <name evidence="6" type="ORF">HNP25_001456</name>
</gene>
<evidence type="ECO:0000313" key="7">
    <source>
        <dbReference type="Proteomes" id="UP000524404"/>
    </source>
</evidence>
<comment type="caution">
    <text evidence="6">The sequence shown here is derived from an EMBL/GenBank/DDBJ whole genome shotgun (WGS) entry which is preliminary data.</text>
</comment>
<dbReference type="PRINTS" id="PR00508">
    <property type="entry name" value="S21N4MTFRASE"/>
</dbReference>
<dbReference type="Gene3D" id="3.40.50.150">
    <property type="entry name" value="Vaccinia Virus protein VP39"/>
    <property type="match status" value="1"/>
</dbReference>
<keyword evidence="3 6" id="KW-0808">Transferase</keyword>
<evidence type="ECO:0000259" key="5">
    <source>
        <dbReference type="Pfam" id="PF01555"/>
    </source>
</evidence>
<dbReference type="GO" id="GO:0003677">
    <property type="term" value="F:DNA binding"/>
    <property type="evidence" value="ECO:0007669"/>
    <property type="project" value="InterPro"/>
</dbReference>
<dbReference type="Pfam" id="PF01555">
    <property type="entry name" value="N6_N4_Mtase"/>
    <property type="match status" value="1"/>
</dbReference>
<protein>
    <recommendedName>
        <fullName evidence="4">Methyltransferase</fullName>
        <ecNumber evidence="4">2.1.1.-</ecNumber>
    </recommendedName>
</protein>
<evidence type="ECO:0000256" key="3">
    <source>
        <dbReference type="ARBA" id="ARBA00022679"/>
    </source>
</evidence>
<dbReference type="GO" id="GO:0032259">
    <property type="term" value="P:methylation"/>
    <property type="evidence" value="ECO:0007669"/>
    <property type="project" value="UniProtKB-KW"/>
</dbReference>
<dbReference type="AlphaFoldDB" id="A0A841EKT7"/>
<feature type="domain" description="DNA methylase N-4/N-6" evidence="5">
    <location>
        <begin position="32"/>
        <end position="246"/>
    </location>
</feature>
<dbReference type="Proteomes" id="UP000524404">
    <property type="component" value="Unassembled WGS sequence"/>
</dbReference>
<dbReference type="InterPro" id="IPR002941">
    <property type="entry name" value="DNA_methylase_N4/N6"/>
</dbReference>
<organism evidence="6 7">
    <name type="scientific">Arcicella rosea</name>
    <dbReference type="NCBI Taxonomy" id="502909"/>
    <lineage>
        <taxon>Bacteria</taxon>
        <taxon>Pseudomonadati</taxon>
        <taxon>Bacteroidota</taxon>
        <taxon>Cytophagia</taxon>
        <taxon>Cytophagales</taxon>
        <taxon>Flectobacillaceae</taxon>
        <taxon>Arcicella</taxon>
    </lineage>
</organism>
<sequence>MLNTYFKSSDKNFYLLHGDTMKLLPEFEHKFDMVFADPPYFLSNDGLSIQSGKIVSVNKGTWDKSQGFDYLNDFNRQWLSLVRDKMKDDATIWISGTMHNIFSVGQILTELGFKILNVITWEKTNPPPNFSCRYFTYSTEQIIWARKNEKIPHYFNYELMKQLNNDKQMKDVWKLPAIAHWEKTCGKHPTQKPLSVLTRLILASTKPNAWILDPFTGSSTTGIAANLVNRRFLGIDQEETFLNISQNRKIEIENPKIAEFYKNKIADFINTRRLTEFLDNEKANETIKVVLGFCQAKEIKKLNCTNKFYFHAIENKNTIRDFPINLFDAKRLILYSGGRSKPIKLNGFYGEISSITLKHKSDIEGKSNSKTEFYYEVTLAQNFIESIDLKFTLNTKKLFEKIDDINLKLFQQYLPAITTWERVIEANIQ</sequence>
<accession>A0A841EKT7</accession>
<dbReference type="InterPro" id="IPR002052">
    <property type="entry name" value="DNA_methylase_N6_adenine_CS"/>
</dbReference>
<dbReference type="InterPro" id="IPR001091">
    <property type="entry name" value="RM_Methyltransferase"/>
</dbReference>
<evidence type="ECO:0000256" key="2">
    <source>
        <dbReference type="ARBA" id="ARBA00022603"/>
    </source>
</evidence>
<keyword evidence="2 6" id="KW-0489">Methyltransferase</keyword>
<reference evidence="6 7" key="1">
    <citation type="submission" date="2020-08" db="EMBL/GenBank/DDBJ databases">
        <title>Functional genomics of gut bacteria from endangered species of beetles.</title>
        <authorList>
            <person name="Carlos-Shanley C."/>
        </authorList>
    </citation>
    <scope>NUCLEOTIDE SEQUENCE [LARGE SCALE GENOMIC DNA]</scope>
    <source>
        <strain evidence="6 7">S00070</strain>
    </source>
</reference>
<dbReference type="EC" id="2.1.1.-" evidence="4"/>
<dbReference type="PROSITE" id="PS00092">
    <property type="entry name" value="N6_MTASE"/>
    <property type="match status" value="1"/>
</dbReference>
<proteinExistence type="inferred from homology"/>
<dbReference type="InterPro" id="IPR029063">
    <property type="entry name" value="SAM-dependent_MTases_sf"/>
</dbReference>
<evidence type="ECO:0000256" key="4">
    <source>
        <dbReference type="RuleBase" id="RU362026"/>
    </source>
</evidence>
<evidence type="ECO:0000256" key="1">
    <source>
        <dbReference type="ARBA" id="ARBA00006594"/>
    </source>
</evidence>
<keyword evidence="7" id="KW-1185">Reference proteome</keyword>
<dbReference type="RefSeq" id="WP_221432427.1">
    <property type="nucleotide sequence ID" value="NZ_JACHKT010000008.1"/>
</dbReference>